<evidence type="ECO:0000259" key="6">
    <source>
        <dbReference type="Pfam" id="PF01636"/>
    </source>
</evidence>
<dbReference type="PANTHER" id="PTHR34273">
    <property type="entry name" value="METHYLTHIORIBOSE KINASE"/>
    <property type="match status" value="1"/>
</dbReference>
<accession>A0A1N6E5T5</accession>
<dbReference type="Proteomes" id="UP000185221">
    <property type="component" value="Unassembled WGS sequence"/>
</dbReference>
<keyword evidence="4 7" id="KW-0418">Kinase</keyword>
<dbReference type="AlphaFoldDB" id="A0A1N6E5T5"/>
<evidence type="ECO:0000313" key="7">
    <source>
        <dbReference type="EMBL" id="SIN78343.1"/>
    </source>
</evidence>
<evidence type="ECO:0000256" key="2">
    <source>
        <dbReference type="ARBA" id="ARBA00022679"/>
    </source>
</evidence>
<dbReference type="GO" id="GO:0005524">
    <property type="term" value="F:ATP binding"/>
    <property type="evidence" value="ECO:0007669"/>
    <property type="project" value="UniProtKB-KW"/>
</dbReference>
<dbReference type="OrthoDB" id="9777791at2"/>
<dbReference type="PANTHER" id="PTHR34273:SF2">
    <property type="entry name" value="METHYLTHIORIBOSE KINASE"/>
    <property type="match status" value="1"/>
</dbReference>
<keyword evidence="3" id="KW-0547">Nucleotide-binding</keyword>
<organism evidence="7 8">
    <name type="scientific">Algoriphagus halophilus</name>
    <dbReference type="NCBI Taxonomy" id="226505"/>
    <lineage>
        <taxon>Bacteria</taxon>
        <taxon>Pseudomonadati</taxon>
        <taxon>Bacteroidota</taxon>
        <taxon>Cytophagia</taxon>
        <taxon>Cytophagales</taxon>
        <taxon>Cyclobacteriaceae</taxon>
        <taxon>Algoriphagus</taxon>
    </lineage>
</organism>
<keyword evidence="2" id="KW-0808">Transferase</keyword>
<dbReference type="GO" id="GO:0016301">
    <property type="term" value="F:kinase activity"/>
    <property type="evidence" value="ECO:0007669"/>
    <property type="project" value="UniProtKB-KW"/>
</dbReference>
<evidence type="ECO:0000256" key="1">
    <source>
        <dbReference type="ARBA" id="ARBA00010165"/>
    </source>
</evidence>
<evidence type="ECO:0000256" key="4">
    <source>
        <dbReference type="ARBA" id="ARBA00022777"/>
    </source>
</evidence>
<gene>
    <name evidence="7" type="ORF">SAMN05444394_1746</name>
</gene>
<dbReference type="Gene3D" id="3.90.1200.10">
    <property type="match status" value="1"/>
</dbReference>
<dbReference type="InterPro" id="IPR011009">
    <property type="entry name" value="Kinase-like_dom_sf"/>
</dbReference>
<feature type="domain" description="Aminoglycoside phosphotransferase" evidence="6">
    <location>
        <begin position="52"/>
        <end position="264"/>
    </location>
</feature>
<keyword evidence="8" id="KW-1185">Reference proteome</keyword>
<sequence length="319" mass="36437">MNLEENTSLEEISTIPFWKADENILKSESAGESNMNVVVRVTTNLRSVIIKQSKPYVNKFPQIPAPIERVNVEHEFFKVISKSSTLRNYSPQVLKFIPEQHLLITEDLGKGSDFGGIYHGDFNLSKTEVNNLSEYLIALHELEPKEFPDNTLMKKLNHEHIFSFPFQVENGFDLDSVQYGLQELSLKYKTNIPLKRKIEELGKRYLKQGETLLHGDFYPGSWLKTEAGLKVIDPEFAFLGDPEFDLGVLFAHLDLGQQPEEVKTKILHTYALPLSPELLNQYQGVELLRRLIGIAQLPLNMTLDQKESLLVKAEQLILS</sequence>
<evidence type="ECO:0000313" key="8">
    <source>
        <dbReference type="Proteomes" id="UP000185221"/>
    </source>
</evidence>
<dbReference type="Gene3D" id="3.30.200.20">
    <property type="entry name" value="Phosphorylase Kinase, domain 1"/>
    <property type="match status" value="1"/>
</dbReference>
<name>A0A1N6E5T5_9BACT</name>
<reference evidence="8" key="1">
    <citation type="submission" date="2016-11" db="EMBL/GenBank/DDBJ databases">
        <authorList>
            <person name="Varghese N."/>
            <person name="Submissions S."/>
        </authorList>
    </citation>
    <scope>NUCLEOTIDE SEQUENCE [LARGE SCALE GENOMIC DNA]</scope>
    <source>
        <strain evidence="8">DSM 15292</strain>
    </source>
</reference>
<dbReference type="SUPFAM" id="SSF56112">
    <property type="entry name" value="Protein kinase-like (PK-like)"/>
    <property type="match status" value="1"/>
</dbReference>
<proteinExistence type="inferred from homology"/>
<protein>
    <submittedName>
        <fullName evidence="7">5-methylthioribose kinase</fullName>
    </submittedName>
</protein>
<comment type="similarity">
    <text evidence="1">Belongs to the methylthioribose kinase family.</text>
</comment>
<dbReference type="STRING" id="226505.SAMN05444394_1746"/>
<dbReference type="EMBL" id="FSRC01000001">
    <property type="protein sequence ID" value="SIN78343.1"/>
    <property type="molecule type" value="Genomic_DNA"/>
</dbReference>
<evidence type="ECO:0000256" key="3">
    <source>
        <dbReference type="ARBA" id="ARBA00022741"/>
    </source>
</evidence>
<evidence type="ECO:0000256" key="5">
    <source>
        <dbReference type="ARBA" id="ARBA00022840"/>
    </source>
</evidence>
<dbReference type="Pfam" id="PF01636">
    <property type="entry name" value="APH"/>
    <property type="match status" value="1"/>
</dbReference>
<keyword evidence="5" id="KW-0067">ATP-binding</keyword>
<dbReference type="RefSeq" id="WP_074224446.1">
    <property type="nucleotide sequence ID" value="NZ_FSRC01000001.1"/>
</dbReference>
<dbReference type="InterPro" id="IPR002575">
    <property type="entry name" value="Aminoglycoside_PTrfase"/>
</dbReference>